<organism evidence="2 3">
    <name type="scientific">Mycolicibacterium nivoides</name>
    <dbReference type="NCBI Taxonomy" id="2487344"/>
    <lineage>
        <taxon>Bacteria</taxon>
        <taxon>Bacillati</taxon>
        <taxon>Actinomycetota</taxon>
        <taxon>Actinomycetes</taxon>
        <taxon>Mycobacteriales</taxon>
        <taxon>Mycobacteriaceae</taxon>
        <taxon>Mycolicibacterium</taxon>
    </lineage>
</organism>
<evidence type="ECO:0000256" key="1">
    <source>
        <dbReference type="SAM" id="MobiDB-lite"/>
    </source>
</evidence>
<feature type="compositionally biased region" description="Gly residues" evidence="1">
    <location>
        <begin position="101"/>
        <end position="112"/>
    </location>
</feature>
<accession>A0ABW9LEA2</accession>
<sequence length="119" mass="11989">MLNIVAMKPGGSKGVDMAATRTKSNRVKLIAGVIVVAGSMGLAGPTAVANADPVVVLNGETVDPPTPGLVIPWPGGAWAGHDWSKGWPGGAWAGHDWSKGWPGGGFANGKAGGAWNHTK</sequence>
<name>A0ABW9LEA2_9MYCO</name>
<protein>
    <submittedName>
        <fullName evidence="2">Uncharacterized protein</fullName>
    </submittedName>
</protein>
<gene>
    <name evidence="2" type="ORF">ACK4CT_24050</name>
</gene>
<proteinExistence type="predicted"/>
<evidence type="ECO:0000313" key="2">
    <source>
        <dbReference type="EMBL" id="MFN6546271.1"/>
    </source>
</evidence>
<reference evidence="2 3" key="1">
    <citation type="submission" date="2024-12" db="EMBL/GenBank/DDBJ databases">
        <title>The coexistence of Mycolicibacterium septicum and Mycolicibacterium nivoides in clinical samples.</title>
        <authorList>
            <person name="Wang C."/>
            <person name="Feng Y."/>
            <person name="Zong Z."/>
        </authorList>
    </citation>
    <scope>NUCLEOTIDE SEQUENCE [LARGE SCALE GENOMIC DNA]</scope>
    <source>
        <strain evidence="2 3">120309</strain>
    </source>
</reference>
<evidence type="ECO:0000313" key="3">
    <source>
        <dbReference type="Proteomes" id="UP001635816"/>
    </source>
</evidence>
<dbReference type="Proteomes" id="UP001635816">
    <property type="component" value="Unassembled WGS sequence"/>
</dbReference>
<keyword evidence="3" id="KW-1185">Reference proteome</keyword>
<feature type="region of interest" description="Disordered" evidence="1">
    <location>
        <begin position="82"/>
        <end position="119"/>
    </location>
</feature>
<dbReference type="EMBL" id="JBKBDD010000009">
    <property type="protein sequence ID" value="MFN6546271.1"/>
    <property type="molecule type" value="Genomic_DNA"/>
</dbReference>
<dbReference type="RefSeq" id="WP_409544528.1">
    <property type="nucleotide sequence ID" value="NZ_JBKBDD010000009.1"/>
</dbReference>
<comment type="caution">
    <text evidence="2">The sequence shown here is derived from an EMBL/GenBank/DDBJ whole genome shotgun (WGS) entry which is preliminary data.</text>
</comment>